<keyword evidence="3" id="KW-1185">Reference proteome</keyword>
<dbReference type="PANTHER" id="PTHR38706">
    <property type="entry name" value="SI:CH211-198C19.1-RELATED"/>
    <property type="match status" value="1"/>
</dbReference>
<dbReference type="Proteomes" id="UP001479290">
    <property type="component" value="Unassembled WGS sequence"/>
</dbReference>
<proteinExistence type="predicted"/>
<feature type="region of interest" description="Disordered" evidence="1">
    <location>
        <begin position="190"/>
        <end position="218"/>
    </location>
</feature>
<dbReference type="PANTHER" id="PTHR38706:SF2">
    <property type="match status" value="1"/>
</dbReference>
<protein>
    <submittedName>
        <fullName evidence="2">Uncharacterized protein</fullName>
    </submittedName>
</protein>
<accession>A0AAW2B8N5</accession>
<dbReference type="AlphaFoldDB" id="A0AAW2B8N5"/>
<sequence>MMETLNELAQLRDSRFGQPWPRHGLKLLYWFANDCFSFKRKNSMLCKCDPANGDFGFHLFENRYDEYGDKLLPDIDFPYYVVGNLNSPGAEELPDYVSEDNSPDLHNSNTDRIIVSLYDEEWFHRVYVTQHHNRSNYDQNATYRISRGLLMIIRRRSLEYFLEEMDYSYLQLLLSMAMINYSPQTTDTVSPDFTVATPSCSDSDDSEPPETQRNYTKTQIDDKKKTCYYKYIHPDLPTPVINCRPENTNKVSPDFTAITSSSSDSDDNEYPAAIQLDDNKKTGYYKYTQPLLPTPVINYRLQTTSTDFTAVTPSSSDPAHNKRPAAQRNYTKIQLHVHENTGSYSYKQPFLPTPVVSYSPQTTSTVSPGSTATTLSSNDSTHKQPPAAQRNYTKIQLHDDENTDYYKYKQPVTPTPVVNYRPQTTRTISQDFTAITPLSSDSDDSEPPETQGSDSIIQFDDDMSTQDPSENLNKKKGLCKRFCTIL</sequence>
<evidence type="ECO:0000256" key="1">
    <source>
        <dbReference type="SAM" id="MobiDB-lite"/>
    </source>
</evidence>
<organism evidence="2 3">
    <name type="scientific">Culter alburnus</name>
    <name type="common">Topmouth culter</name>
    <dbReference type="NCBI Taxonomy" id="194366"/>
    <lineage>
        <taxon>Eukaryota</taxon>
        <taxon>Metazoa</taxon>
        <taxon>Chordata</taxon>
        <taxon>Craniata</taxon>
        <taxon>Vertebrata</taxon>
        <taxon>Euteleostomi</taxon>
        <taxon>Actinopterygii</taxon>
        <taxon>Neopterygii</taxon>
        <taxon>Teleostei</taxon>
        <taxon>Ostariophysi</taxon>
        <taxon>Cypriniformes</taxon>
        <taxon>Xenocyprididae</taxon>
        <taxon>Xenocypridinae</taxon>
        <taxon>Culter</taxon>
    </lineage>
</organism>
<gene>
    <name evidence="2" type="ORF">ABG768_001347</name>
</gene>
<name>A0AAW2B8N5_CULAL</name>
<reference evidence="2 3" key="1">
    <citation type="submission" date="2024-05" db="EMBL/GenBank/DDBJ databases">
        <title>A high-quality chromosomal-level genome assembly of Topmouth culter (Culter alburnus).</title>
        <authorList>
            <person name="Zhao H."/>
        </authorList>
    </citation>
    <scope>NUCLEOTIDE SEQUENCE [LARGE SCALE GENOMIC DNA]</scope>
    <source>
        <strain evidence="2">CATC2023</strain>
        <tissue evidence="2">Muscle</tissue>
    </source>
</reference>
<evidence type="ECO:0000313" key="3">
    <source>
        <dbReference type="Proteomes" id="UP001479290"/>
    </source>
</evidence>
<feature type="region of interest" description="Disordered" evidence="1">
    <location>
        <begin position="436"/>
        <end position="473"/>
    </location>
</feature>
<feature type="compositionally biased region" description="Polar residues" evidence="1">
    <location>
        <begin position="359"/>
        <end position="379"/>
    </location>
</feature>
<comment type="caution">
    <text evidence="2">The sequence shown here is derived from an EMBL/GenBank/DDBJ whole genome shotgun (WGS) entry which is preliminary data.</text>
</comment>
<evidence type="ECO:0000313" key="2">
    <source>
        <dbReference type="EMBL" id="KAK9981823.1"/>
    </source>
</evidence>
<feature type="region of interest" description="Disordered" evidence="1">
    <location>
        <begin position="359"/>
        <end position="400"/>
    </location>
</feature>
<dbReference type="EMBL" id="JAWDJR010000001">
    <property type="protein sequence ID" value="KAK9981823.1"/>
    <property type="molecule type" value="Genomic_DNA"/>
</dbReference>